<keyword evidence="5" id="KW-1185">Reference proteome</keyword>
<dbReference type="PANTHER" id="PTHR24300">
    <property type="entry name" value="CYTOCHROME P450 508A4-RELATED"/>
    <property type="match status" value="1"/>
</dbReference>
<dbReference type="GO" id="GO:0006082">
    <property type="term" value="P:organic acid metabolic process"/>
    <property type="evidence" value="ECO:0007669"/>
    <property type="project" value="TreeGrafter"/>
</dbReference>
<keyword evidence="2" id="KW-0479">Metal-binding</keyword>
<gene>
    <name evidence="4" type="ORF">NP493_655g01026</name>
</gene>
<dbReference type="InterPro" id="IPR036396">
    <property type="entry name" value="Cyt_P450_sf"/>
</dbReference>
<evidence type="ECO:0000256" key="3">
    <source>
        <dbReference type="ARBA" id="ARBA00023004"/>
    </source>
</evidence>
<dbReference type="SUPFAM" id="SSF48264">
    <property type="entry name" value="Cytochrome P450"/>
    <property type="match status" value="1"/>
</dbReference>
<accession>A0AAD9NQ25</accession>
<dbReference type="GO" id="GO:0016712">
    <property type="term" value="F:oxidoreductase activity, acting on paired donors, with incorporation or reduction of molecular oxygen, reduced flavin or flavoprotein as one donor, and incorporation of one atom of oxygen"/>
    <property type="evidence" value="ECO:0007669"/>
    <property type="project" value="TreeGrafter"/>
</dbReference>
<comment type="caution">
    <text evidence="4">The sequence shown here is derived from an EMBL/GenBank/DDBJ whole genome shotgun (WGS) entry which is preliminary data.</text>
</comment>
<evidence type="ECO:0000313" key="4">
    <source>
        <dbReference type="EMBL" id="KAK2176573.1"/>
    </source>
</evidence>
<dbReference type="EMBL" id="JAODUO010000654">
    <property type="protein sequence ID" value="KAK2176573.1"/>
    <property type="molecule type" value="Genomic_DNA"/>
</dbReference>
<dbReference type="GO" id="GO:0020037">
    <property type="term" value="F:heme binding"/>
    <property type="evidence" value="ECO:0007669"/>
    <property type="project" value="InterPro"/>
</dbReference>
<dbReference type="GO" id="GO:0005737">
    <property type="term" value="C:cytoplasm"/>
    <property type="evidence" value="ECO:0007669"/>
    <property type="project" value="TreeGrafter"/>
</dbReference>
<keyword evidence="3" id="KW-0408">Iron</keyword>
<proteinExistence type="inferred from homology"/>
<dbReference type="GO" id="GO:0006805">
    <property type="term" value="P:xenobiotic metabolic process"/>
    <property type="evidence" value="ECO:0007669"/>
    <property type="project" value="TreeGrafter"/>
</dbReference>
<evidence type="ECO:0000256" key="2">
    <source>
        <dbReference type="ARBA" id="ARBA00022723"/>
    </source>
</evidence>
<dbReference type="GO" id="GO:0005506">
    <property type="term" value="F:iron ion binding"/>
    <property type="evidence" value="ECO:0007669"/>
    <property type="project" value="InterPro"/>
</dbReference>
<evidence type="ECO:0000256" key="1">
    <source>
        <dbReference type="ARBA" id="ARBA00010617"/>
    </source>
</evidence>
<protein>
    <recommendedName>
        <fullName evidence="6">Cytochrome P450</fullName>
    </recommendedName>
</protein>
<sequence>MNIVELAKKYGEIVHLRFGPRVHLVVLSGHEVIREAFVEKVEYFSNRLTFLPLVKYTANGKGILMQHGLHHKLLRRFTLKALRDFGVGKSSLEENIKKEVQIVLAKFDAQQGVPFDPKQLFDKAVSNIIC</sequence>
<dbReference type="Pfam" id="PF00067">
    <property type="entry name" value="p450"/>
    <property type="match status" value="1"/>
</dbReference>
<organism evidence="4 5">
    <name type="scientific">Ridgeia piscesae</name>
    <name type="common">Tubeworm</name>
    <dbReference type="NCBI Taxonomy" id="27915"/>
    <lineage>
        <taxon>Eukaryota</taxon>
        <taxon>Metazoa</taxon>
        <taxon>Spiralia</taxon>
        <taxon>Lophotrochozoa</taxon>
        <taxon>Annelida</taxon>
        <taxon>Polychaeta</taxon>
        <taxon>Sedentaria</taxon>
        <taxon>Canalipalpata</taxon>
        <taxon>Sabellida</taxon>
        <taxon>Siboglinidae</taxon>
        <taxon>Ridgeia</taxon>
    </lineage>
</organism>
<evidence type="ECO:0008006" key="6">
    <source>
        <dbReference type="Google" id="ProtNLM"/>
    </source>
</evidence>
<evidence type="ECO:0000313" key="5">
    <source>
        <dbReference type="Proteomes" id="UP001209878"/>
    </source>
</evidence>
<comment type="similarity">
    <text evidence="1">Belongs to the cytochrome P450 family.</text>
</comment>
<reference evidence="4" key="1">
    <citation type="journal article" date="2023" name="Mol. Biol. Evol.">
        <title>Third-Generation Sequencing Reveals the Adaptive Role of the Epigenome in Three Deep-Sea Polychaetes.</title>
        <authorList>
            <person name="Perez M."/>
            <person name="Aroh O."/>
            <person name="Sun Y."/>
            <person name="Lan Y."/>
            <person name="Juniper S.K."/>
            <person name="Young C.R."/>
            <person name="Angers B."/>
            <person name="Qian P.Y."/>
        </authorList>
    </citation>
    <scope>NUCLEOTIDE SEQUENCE</scope>
    <source>
        <strain evidence="4">R07B-5</strain>
    </source>
</reference>
<dbReference type="Proteomes" id="UP001209878">
    <property type="component" value="Unassembled WGS sequence"/>
</dbReference>
<dbReference type="PANTHER" id="PTHR24300:SF375">
    <property type="entry name" value="CYTOCHROME P450 FAMILY"/>
    <property type="match status" value="1"/>
</dbReference>
<dbReference type="InterPro" id="IPR001128">
    <property type="entry name" value="Cyt_P450"/>
</dbReference>
<dbReference type="AlphaFoldDB" id="A0AAD9NQ25"/>
<dbReference type="Gene3D" id="1.10.630.10">
    <property type="entry name" value="Cytochrome P450"/>
    <property type="match status" value="1"/>
</dbReference>
<name>A0AAD9NQ25_RIDPI</name>
<dbReference type="InterPro" id="IPR050182">
    <property type="entry name" value="Cytochrome_P450_fam2"/>
</dbReference>